<keyword evidence="3" id="KW-1185">Reference proteome</keyword>
<evidence type="ECO:0000256" key="1">
    <source>
        <dbReference type="SAM" id="MobiDB-lite"/>
    </source>
</evidence>
<protein>
    <submittedName>
        <fullName evidence="2">Uncharacterized protein</fullName>
    </submittedName>
</protein>
<evidence type="ECO:0000313" key="2">
    <source>
        <dbReference type="EMBL" id="KAG0690925.1"/>
    </source>
</evidence>
<organism evidence="2 3">
    <name type="scientific">Pichia californica</name>
    <dbReference type="NCBI Taxonomy" id="460514"/>
    <lineage>
        <taxon>Eukaryota</taxon>
        <taxon>Fungi</taxon>
        <taxon>Dikarya</taxon>
        <taxon>Ascomycota</taxon>
        <taxon>Saccharomycotina</taxon>
        <taxon>Pichiomycetes</taxon>
        <taxon>Pichiales</taxon>
        <taxon>Pichiaceae</taxon>
        <taxon>Pichia</taxon>
    </lineage>
</organism>
<feature type="region of interest" description="Disordered" evidence="1">
    <location>
        <begin position="264"/>
        <end position="302"/>
    </location>
</feature>
<dbReference type="OrthoDB" id="3992193at2759"/>
<evidence type="ECO:0000313" key="3">
    <source>
        <dbReference type="Proteomes" id="UP000697127"/>
    </source>
</evidence>
<feature type="compositionally biased region" description="Polar residues" evidence="1">
    <location>
        <begin position="282"/>
        <end position="302"/>
    </location>
</feature>
<name>A0A9P6WPX1_9ASCO</name>
<dbReference type="AlphaFoldDB" id="A0A9P6WPX1"/>
<dbReference type="EMBL" id="PUHW01000013">
    <property type="protein sequence ID" value="KAG0690925.1"/>
    <property type="molecule type" value="Genomic_DNA"/>
</dbReference>
<reference evidence="2" key="1">
    <citation type="submission" date="2020-11" db="EMBL/GenBank/DDBJ databases">
        <title>Kefir isolates.</title>
        <authorList>
            <person name="Marcisauskas S."/>
            <person name="Kim Y."/>
            <person name="Blasche S."/>
        </authorList>
    </citation>
    <scope>NUCLEOTIDE SEQUENCE</scope>
    <source>
        <strain evidence="2">Olga-1</strain>
    </source>
</reference>
<proteinExistence type="predicted"/>
<dbReference type="Proteomes" id="UP000697127">
    <property type="component" value="Unassembled WGS sequence"/>
</dbReference>
<feature type="compositionally biased region" description="Basic and acidic residues" evidence="1">
    <location>
        <begin position="128"/>
        <end position="139"/>
    </location>
</feature>
<sequence>MATGLIQQSNMNFFKDNASSSSNLSLYTSEAHNRISTGDFIYQPNDISKNVNKKHGLTKLTDKELSEQPLTDLKNIQIDENNNRNFKKNKQKKEFPVIRKNSYHGPNYFRLSKKIDTVSPSSRQNLKKAQDKKRLSSKYENDTQIEPVFDLFPESSLLEKPSYMVQYFTKTFDLIKKNPDIHYKILKAKIQIDTPKDNESLKKLSKKRKYQSLPVMGRSNTKNDLINLRNDNRRSAPPVVISYRPTSMTITEYLNTPLDFYQHKKNNSQASSSNKSKETRVTHSSSKTQQTAIESKTGSSDSNFDSVATSILYANRSKLMDPNKKTSSQKSILLKTHKKDNILQRRSAPSSHIISTSGLKRDPSLIKKEKYLSKYGTTLVDSNITQPIIEEGNTRVKRKSDCGDLSIATGNEMYNDIKNEIFSKRFTDWTSAIKYIIVNKPELSENSYFLNRLMFEIYLRRVIAARIAFKLGSDKTNKGDVDDIWIGLKECIASVYGEDNATFFESQNKK</sequence>
<feature type="region of interest" description="Disordered" evidence="1">
    <location>
        <begin position="119"/>
        <end position="139"/>
    </location>
</feature>
<gene>
    <name evidence="2" type="ORF">C6P40_000639</name>
</gene>
<comment type="caution">
    <text evidence="2">The sequence shown here is derived from an EMBL/GenBank/DDBJ whole genome shotgun (WGS) entry which is preliminary data.</text>
</comment>
<accession>A0A9P6WPX1</accession>